<keyword evidence="1" id="KW-0808">Transferase</keyword>
<reference evidence="1" key="1">
    <citation type="submission" date="2019-11" db="EMBL/GenBank/DDBJ databases">
        <title>Genome-resolved metagenomics to study the prevalence of co-infection and intraspecific heterogeneity among plant pathogen metapopulations.</title>
        <authorList>
            <person name="Newberry E."/>
            <person name="Bhandari R."/>
            <person name="Kemble J."/>
            <person name="Sikora E."/>
            <person name="Potnis N."/>
        </authorList>
    </citation>
    <scope>NUCLEOTIDE SEQUENCE</scope>
    <source>
        <strain evidence="1">Xe_Pep_Tuscaloosa_18b</strain>
    </source>
</reference>
<sequence>MRNRSFTFSLFLRLLPVLALAAALPWFMAYWLDHGWQVAAISVLVLLAAMWFSLNRATAPMRSLFRALAGTTSSYRDGEYNFGVYWRGNDELAQLVQAH</sequence>
<proteinExistence type="predicted"/>
<gene>
    <name evidence="1" type="ORF">G3W62_19705</name>
</gene>
<dbReference type="GO" id="GO:0016301">
    <property type="term" value="F:kinase activity"/>
    <property type="evidence" value="ECO:0007669"/>
    <property type="project" value="UniProtKB-KW"/>
</dbReference>
<feature type="non-terminal residue" evidence="1">
    <location>
        <position position="99"/>
    </location>
</feature>
<protein>
    <submittedName>
        <fullName evidence="1">Histidine kinase-response regulator hybrid protein</fullName>
    </submittedName>
</protein>
<accession>A0A6B3KP79</accession>
<dbReference type="EMBL" id="JAAGYV010000228">
    <property type="protein sequence ID" value="NEK74960.1"/>
    <property type="molecule type" value="Genomic_DNA"/>
</dbReference>
<dbReference type="AlphaFoldDB" id="A0A6B3KP79"/>
<keyword evidence="1" id="KW-0418">Kinase</keyword>
<organism evidence="1">
    <name type="scientific">Xanthomonas euvesicatoria</name>
    <dbReference type="NCBI Taxonomy" id="456327"/>
    <lineage>
        <taxon>Bacteria</taxon>
        <taxon>Pseudomonadati</taxon>
        <taxon>Pseudomonadota</taxon>
        <taxon>Gammaproteobacteria</taxon>
        <taxon>Lysobacterales</taxon>
        <taxon>Lysobacteraceae</taxon>
        <taxon>Xanthomonas</taxon>
    </lineage>
</organism>
<name>A0A6B3KP79_XANEU</name>
<evidence type="ECO:0000313" key="1">
    <source>
        <dbReference type="EMBL" id="NEK74960.1"/>
    </source>
</evidence>
<comment type="caution">
    <text evidence="1">The sequence shown here is derived from an EMBL/GenBank/DDBJ whole genome shotgun (WGS) entry which is preliminary data.</text>
</comment>